<dbReference type="Proteomes" id="UP000307943">
    <property type="component" value="Unassembled WGS sequence"/>
</dbReference>
<sequence length="321" mass="34743">MKKLLQRYFLYGITLLAIGCMLSACSGGAEPGNKNADEPAAAKTKTFIAANGAVEVPANPLRIVALAPNYAGYLLALGITPIGVPEFTLGNPYLKTKLGGVANLGANGATEPTIEQVLELKPDLIIGLTAVKNTEQLQKIAPVVTFESTKNNKELMLDLGKLTNREQQAQAWLAQWEKNISRYKPQIEAIAKGRTFSILYPSAKGIYMFREGYGRGTEILYGDFGVAMPEAAKRTFEPGKGFSLVSLESLPDLAGDYIFASPWLGDAAGAGTVYDSPIWKGLPAVREGRVFHVDYDIFTFSDPYSWEGQLGIILDKLLSGR</sequence>
<dbReference type="Pfam" id="PF01497">
    <property type="entry name" value="Peripla_BP_2"/>
    <property type="match status" value="1"/>
</dbReference>
<dbReference type="EMBL" id="VDCQ01000025">
    <property type="protein sequence ID" value="TNJ64781.1"/>
    <property type="molecule type" value="Genomic_DNA"/>
</dbReference>
<dbReference type="GO" id="GO:1901678">
    <property type="term" value="P:iron coordination entity transport"/>
    <property type="evidence" value="ECO:0007669"/>
    <property type="project" value="UniProtKB-ARBA"/>
</dbReference>
<evidence type="ECO:0000259" key="6">
    <source>
        <dbReference type="PROSITE" id="PS50983"/>
    </source>
</evidence>
<comment type="similarity">
    <text evidence="2">Belongs to the bacterial solute-binding protein 8 family.</text>
</comment>
<dbReference type="PANTHER" id="PTHR30532">
    <property type="entry name" value="IRON III DICITRATE-BINDING PERIPLASMIC PROTEIN"/>
    <property type="match status" value="1"/>
</dbReference>
<feature type="signal peptide" evidence="5">
    <location>
        <begin position="1"/>
        <end position="29"/>
    </location>
</feature>
<dbReference type="PANTHER" id="PTHR30532:SF26">
    <property type="entry name" value="IRON(3+)-HYDROXAMATE-BINDING PROTEIN FHUD"/>
    <property type="match status" value="1"/>
</dbReference>
<reference evidence="7 8" key="1">
    <citation type="submission" date="2019-05" db="EMBL/GenBank/DDBJ databases">
        <title>We sequenced the genome of Paenibacillus hemerocallicola KCTC 33185 for further insight into its adaptation and study the phylogeny of Paenibacillus.</title>
        <authorList>
            <person name="Narsing Rao M.P."/>
        </authorList>
    </citation>
    <scope>NUCLEOTIDE SEQUENCE [LARGE SCALE GENOMIC DNA]</scope>
    <source>
        <strain evidence="7 8">KCTC 33185</strain>
    </source>
</reference>
<comment type="caution">
    <text evidence="7">The sequence shown here is derived from an EMBL/GenBank/DDBJ whole genome shotgun (WGS) entry which is preliminary data.</text>
</comment>
<dbReference type="GO" id="GO:0030288">
    <property type="term" value="C:outer membrane-bounded periplasmic space"/>
    <property type="evidence" value="ECO:0007669"/>
    <property type="project" value="TreeGrafter"/>
</dbReference>
<keyword evidence="8" id="KW-1185">Reference proteome</keyword>
<evidence type="ECO:0000313" key="7">
    <source>
        <dbReference type="EMBL" id="TNJ64781.1"/>
    </source>
</evidence>
<dbReference type="PROSITE" id="PS50983">
    <property type="entry name" value="FE_B12_PBP"/>
    <property type="match status" value="1"/>
</dbReference>
<dbReference type="Gene3D" id="3.40.50.1980">
    <property type="entry name" value="Nitrogenase molybdenum iron protein domain"/>
    <property type="match status" value="2"/>
</dbReference>
<dbReference type="OrthoDB" id="2241086at2"/>
<evidence type="ECO:0000256" key="5">
    <source>
        <dbReference type="SAM" id="SignalP"/>
    </source>
</evidence>
<dbReference type="SUPFAM" id="SSF53807">
    <property type="entry name" value="Helical backbone' metal receptor"/>
    <property type="match status" value="1"/>
</dbReference>
<comment type="subcellular location">
    <subcellularLocation>
        <location evidence="1">Cell envelope</location>
    </subcellularLocation>
</comment>
<feature type="chain" id="PRO_5023139905" evidence="5">
    <location>
        <begin position="30"/>
        <end position="321"/>
    </location>
</feature>
<feature type="domain" description="Fe/B12 periplasmic-binding" evidence="6">
    <location>
        <begin position="62"/>
        <end position="321"/>
    </location>
</feature>
<evidence type="ECO:0000256" key="3">
    <source>
        <dbReference type="ARBA" id="ARBA00022448"/>
    </source>
</evidence>
<dbReference type="RefSeq" id="WP_139603655.1">
    <property type="nucleotide sequence ID" value="NZ_VDCQ01000025.1"/>
</dbReference>
<accession>A0A5C4T718</accession>
<organism evidence="7 8">
    <name type="scientific">Paenibacillus hemerocallicola</name>
    <dbReference type="NCBI Taxonomy" id="1172614"/>
    <lineage>
        <taxon>Bacteria</taxon>
        <taxon>Bacillati</taxon>
        <taxon>Bacillota</taxon>
        <taxon>Bacilli</taxon>
        <taxon>Bacillales</taxon>
        <taxon>Paenibacillaceae</taxon>
        <taxon>Paenibacillus</taxon>
    </lineage>
</organism>
<protein>
    <submittedName>
        <fullName evidence="7">Iron(3+)-hydroxamate-binding protein fhuD</fullName>
    </submittedName>
</protein>
<proteinExistence type="inferred from homology"/>
<dbReference type="InterPro" id="IPR051313">
    <property type="entry name" value="Bact_iron-sidero_bind"/>
</dbReference>
<name>A0A5C4T718_9BACL</name>
<dbReference type="AlphaFoldDB" id="A0A5C4T718"/>
<keyword evidence="3" id="KW-0813">Transport</keyword>
<evidence type="ECO:0000256" key="2">
    <source>
        <dbReference type="ARBA" id="ARBA00008814"/>
    </source>
</evidence>
<evidence type="ECO:0000313" key="8">
    <source>
        <dbReference type="Proteomes" id="UP000307943"/>
    </source>
</evidence>
<evidence type="ECO:0000256" key="4">
    <source>
        <dbReference type="ARBA" id="ARBA00022729"/>
    </source>
</evidence>
<dbReference type="PROSITE" id="PS51257">
    <property type="entry name" value="PROKAR_LIPOPROTEIN"/>
    <property type="match status" value="1"/>
</dbReference>
<dbReference type="InterPro" id="IPR002491">
    <property type="entry name" value="ABC_transptr_periplasmic_BD"/>
</dbReference>
<gene>
    <name evidence="7" type="ORF">FE784_18190</name>
</gene>
<keyword evidence="4 5" id="KW-0732">Signal</keyword>
<evidence type="ECO:0000256" key="1">
    <source>
        <dbReference type="ARBA" id="ARBA00004196"/>
    </source>
</evidence>